<keyword evidence="11" id="KW-0325">Glycoprotein</keyword>
<evidence type="ECO:0000256" key="3">
    <source>
        <dbReference type="ARBA" id="ARBA00022679"/>
    </source>
</evidence>
<keyword evidence="6" id="KW-0547">Nucleotide-binding</keyword>
<keyword evidence="5" id="KW-0732">Signal</keyword>
<sequence length="208" mass="23434">MHRRGAGLALPPHGYSDNIIHRDVKSTNILLDEDYVAKVADFGLSRLGPAYGETHVSTVVKGSFGYLDPEYFKTQKLTDKSDVYSFGVVLFEVLCARPVIDPNLALEQINLAEWALHWQRKGQIEKIVDPRLEGKINPNSLRKFGETAGKCLAEYGVDRPTMADVLWNLEYTLQLQETELRREPFEDSRSAVSDIPVGAAMGRMRRRA</sequence>
<dbReference type="PROSITE" id="PS50011">
    <property type="entry name" value="PROTEIN_KINASE_DOM"/>
    <property type="match status" value="1"/>
</dbReference>
<dbReference type="GO" id="GO:0005886">
    <property type="term" value="C:plasma membrane"/>
    <property type="evidence" value="ECO:0007669"/>
    <property type="project" value="TreeGrafter"/>
</dbReference>
<dbReference type="InterPro" id="IPR045272">
    <property type="entry name" value="ANXUR1/2-like"/>
</dbReference>
<protein>
    <recommendedName>
        <fullName evidence="12">Protein kinase domain-containing protein</fullName>
    </recommendedName>
</protein>
<dbReference type="FunFam" id="1.10.510.10:FF:000252">
    <property type="entry name" value="Receptor-like protein kinase FERONIA"/>
    <property type="match status" value="1"/>
</dbReference>
<dbReference type="PROSITE" id="PS00108">
    <property type="entry name" value="PROTEIN_KINASE_ST"/>
    <property type="match status" value="1"/>
</dbReference>
<dbReference type="PANTHER" id="PTHR27003">
    <property type="entry name" value="OS07G0166700 PROTEIN"/>
    <property type="match status" value="1"/>
</dbReference>
<evidence type="ECO:0000256" key="7">
    <source>
        <dbReference type="ARBA" id="ARBA00022777"/>
    </source>
</evidence>
<evidence type="ECO:0000256" key="5">
    <source>
        <dbReference type="ARBA" id="ARBA00022729"/>
    </source>
</evidence>
<dbReference type="EMBL" id="LR862153">
    <property type="protein sequence ID" value="CAD1835386.1"/>
    <property type="molecule type" value="Genomic_DNA"/>
</dbReference>
<comment type="subcellular location">
    <subcellularLocation>
        <location evidence="1">Membrane</location>
        <topology evidence="1">Single-pass type I membrane protein</topology>
    </subcellularLocation>
</comment>
<dbReference type="PANTHER" id="PTHR27003:SF318">
    <property type="entry name" value="OS03G0124200 PROTEIN"/>
    <property type="match status" value="1"/>
</dbReference>
<dbReference type="GO" id="GO:0005524">
    <property type="term" value="F:ATP binding"/>
    <property type="evidence" value="ECO:0007669"/>
    <property type="project" value="UniProtKB-KW"/>
</dbReference>
<reference evidence="13" key="1">
    <citation type="submission" date="2020-07" db="EMBL/GenBank/DDBJ databases">
        <authorList>
            <person name="Lin J."/>
        </authorList>
    </citation>
    <scope>NUCLEOTIDE SEQUENCE</scope>
</reference>
<evidence type="ECO:0000256" key="6">
    <source>
        <dbReference type="ARBA" id="ARBA00022741"/>
    </source>
</evidence>
<evidence type="ECO:0000313" key="13">
    <source>
        <dbReference type="EMBL" id="CAD1835386.1"/>
    </source>
</evidence>
<dbReference type="GO" id="GO:0004674">
    <property type="term" value="F:protein serine/threonine kinase activity"/>
    <property type="evidence" value="ECO:0007669"/>
    <property type="project" value="UniProtKB-KW"/>
</dbReference>
<keyword evidence="9" id="KW-1133">Transmembrane helix</keyword>
<keyword evidence="4" id="KW-0812">Transmembrane</keyword>
<evidence type="ECO:0000259" key="12">
    <source>
        <dbReference type="PROSITE" id="PS50011"/>
    </source>
</evidence>
<dbReference type="GO" id="GO:0009506">
    <property type="term" value="C:plasmodesma"/>
    <property type="evidence" value="ECO:0007669"/>
    <property type="project" value="TreeGrafter"/>
</dbReference>
<keyword evidence="2" id="KW-0723">Serine/threonine-protein kinase</keyword>
<keyword evidence="7" id="KW-0418">Kinase</keyword>
<feature type="domain" description="Protein kinase" evidence="12">
    <location>
        <begin position="1"/>
        <end position="172"/>
    </location>
</feature>
<dbReference type="Gene3D" id="1.10.510.10">
    <property type="entry name" value="Transferase(Phosphotransferase) domain 1"/>
    <property type="match status" value="1"/>
</dbReference>
<keyword evidence="3" id="KW-0808">Transferase</keyword>
<proteinExistence type="predicted"/>
<organism evidence="13">
    <name type="scientific">Ananas comosus var. bracteatus</name>
    <name type="common">red pineapple</name>
    <dbReference type="NCBI Taxonomy" id="296719"/>
    <lineage>
        <taxon>Eukaryota</taxon>
        <taxon>Viridiplantae</taxon>
        <taxon>Streptophyta</taxon>
        <taxon>Embryophyta</taxon>
        <taxon>Tracheophyta</taxon>
        <taxon>Spermatophyta</taxon>
        <taxon>Magnoliopsida</taxon>
        <taxon>Liliopsida</taxon>
        <taxon>Poales</taxon>
        <taxon>Bromeliaceae</taxon>
        <taxon>Bromelioideae</taxon>
        <taxon>Ananas</taxon>
    </lineage>
</organism>
<dbReference type="SMART" id="SM00220">
    <property type="entry name" value="S_TKc"/>
    <property type="match status" value="1"/>
</dbReference>
<dbReference type="GO" id="GO:0004714">
    <property type="term" value="F:transmembrane receptor protein tyrosine kinase activity"/>
    <property type="evidence" value="ECO:0007669"/>
    <property type="project" value="InterPro"/>
</dbReference>
<evidence type="ECO:0000256" key="11">
    <source>
        <dbReference type="ARBA" id="ARBA00023180"/>
    </source>
</evidence>
<evidence type="ECO:0000256" key="8">
    <source>
        <dbReference type="ARBA" id="ARBA00022840"/>
    </source>
</evidence>
<dbReference type="InterPro" id="IPR000719">
    <property type="entry name" value="Prot_kinase_dom"/>
</dbReference>
<keyword evidence="8" id="KW-0067">ATP-binding</keyword>
<name>A0A6V7PXL4_ANACO</name>
<dbReference type="Pfam" id="PF00069">
    <property type="entry name" value="Pkinase"/>
    <property type="match status" value="1"/>
</dbReference>
<dbReference type="InterPro" id="IPR008271">
    <property type="entry name" value="Ser/Thr_kinase_AS"/>
</dbReference>
<dbReference type="SUPFAM" id="SSF56112">
    <property type="entry name" value="Protein kinase-like (PK-like)"/>
    <property type="match status" value="1"/>
</dbReference>
<accession>A0A6V7PXL4</accession>
<evidence type="ECO:0000256" key="10">
    <source>
        <dbReference type="ARBA" id="ARBA00023136"/>
    </source>
</evidence>
<gene>
    <name evidence="13" type="ORF">CB5_LOCUS18597</name>
</gene>
<dbReference type="InterPro" id="IPR011009">
    <property type="entry name" value="Kinase-like_dom_sf"/>
</dbReference>
<evidence type="ECO:0000256" key="1">
    <source>
        <dbReference type="ARBA" id="ARBA00004479"/>
    </source>
</evidence>
<evidence type="ECO:0000256" key="2">
    <source>
        <dbReference type="ARBA" id="ARBA00022527"/>
    </source>
</evidence>
<dbReference type="AlphaFoldDB" id="A0A6V7PXL4"/>
<evidence type="ECO:0000256" key="4">
    <source>
        <dbReference type="ARBA" id="ARBA00022692"/>
    </source>
</evidence>
<evidence type="ECO:0000256" key="9">
    <source>
        <dbReference type="ARBA" id="ARBA00022989"/>
    </source>
</evidence>
<keyword evidence="10" id="KW-0472">Membrane</keyword>